<keyword evidence="8" id="KW-1185">Reference proteome</keyword>
<dbReference type="Gene3D" id="3.40.720.10">
    <property type="entry name" value="Alkaline Phosphatase, subunit A"/>
    <property type="match status" value="1"/>
</dbReference>
<evidence type="ECO:0000256" key="2">
    <source>
        <dbReference type="ARBA" id="ARBA00022723"/>
    </source>
</evidence>
<dbReference type="Proteomes" id="UP000318081">
    <property type="component" value="Chromosome"/>
</dbReference>
<evidence type="ECO:0000256" key="4">
    <source>
        <dbReference type="ARBA" id="ARBA00022837"/>
    </source>
</evidence>
<feature type="domain" description="Sulfatase N-terminal" evidence="6">
    <location>
        <begin position="34"/>
        <end position="329"/>
    </location>
</feature>
<organism evidence="7 8">
    <name type="scientific">Stieleria magnilauensis</name>
    <dbReference type="NCBI Taxonomy" id="2527963"/>
    <lineage>
        <taxon>Bacteria</taxon>
        <taxon>Pseudomonadati</taxon>
        <taxon>Planctomycetota</taxon>
        <taxon>Planctomycetia</taxon>
        <taxon>Pirellulales</taxon>
        <taxon>Pirellulaceae</taxon>
        <taxon>Stieleria</taxon>
    </lineage>
</organism>
<dbReference type="SUPFAM" id="SSF53649">
    <property type="entry name" value="Alkaline phosphatase-like"/>
    <property type="match status" value="1"/>
</dbReference>
<dbReference type="PROSITE" id="PS00523">
    <property type="entry name" value="SULFATASE_1"/>
    <property type="match status" value="1"/>
</dbReference>
<feature type="signal peptide" evidence="5">
    <location>
        <begin position="1"/>
        <end position="23"/>
    </location>
</feature>
<protein>
    <submittedName>
        <fullName evidence="7">Arylsulfatase</fullName>
        <ecNumber evidence="7">3.1.6.1</ecNumber>
    </submittedName>
</protein>
<evidence type="ECO:0000256" key="3">
    <source>
        <dbReference type="ARBA" id="ARBA00022801"/>
    </source>
</evidence>
<name>A0ABX5XLS8_9BACT</name>
<dbReference type="RefSeq" id="WP_145208634.1">
    <property type="nucleotide sequence ID" value="NZ_CP036432.1"/>
</dbReference>
<keyword evidence="3 7" id="KW-0378">Hydrolase</keyword>
<dbReference type="InterPro" id="IPR024607">
    <property type="entry name" value="Sulfatase_CS"/>
</dbReference>
<evidence type="ECO:0000256" key="5">
    <source>
        <dbReference type="SAM" id="SignalP"/>
    </source>
</evidence>
<comment type="similarity">
    <text evidence="1">Belongs to the sulfatase family.</text>
</comment>
<dbReference type="InterPro" id="IPR050738">
    <property type="entry name" value="Sulfatase"/>
</dbReference>
<keyword evidence="4" id="KW-0106">Calcium</keyword>
<dbReference type="PANTHER" id="PTHR42693:SF53">
    <property type="entry name" value="ENDO-4-O-SULFATASE"/>
    <property type="match status" value="1"/>
</dbReference>
<dbReference type="PANTHER" id="PTHR42693">
    <property type="entry name" value="ARYLSULFATASE FAMILY MEMBER"/>
    <property type="match status" value="1"/>
</dbReference>
<dbReference type="GO" id="GO:0004065">
    <property type="term" value="F:arylsulfatase activity"/>
    <property type="evidence" value="ECO:0007669"/>
    <property type="project" value="UniProtKB-EC"/>
</dbReference>
<dbReference type="Gene3D" id="3.30.1120.10">
    <property type="match status" value="1"/>
</dbReference>
<sequence>MTARKQILSFAIVAALCSQLVCCWSLKAESPARPHIVLVMADDHGYGDTGFTGHPFVQTPHLDAMSKAGVVFNRFYASAPVCSPTRASVMTGRHPFRTNVPNHGHYMRPDETTIAEALGDAGYVTGHFGKWHIGSVQPDSPTSPGGAGFDEWLSGLNFFDNNPYLSRNGNYEHLQGPGSVISMDATIEFLTKHHGGDRPMFSVTWFPSPHDPQQELPQGIPAAATLYNDQPTKKPGYFREITLLDQQVGRLRKTLRDLGIADNTLLFYCSDNGGLIVESSGGRNKKGSIYEGGLRVPAILEWPARYRPQSIETPAFAADLYPTLVAIAGANVAHQPKLDGIDLADVLAGKQTVRPPMGFWHGHTQGQSTHSDRIIRALLEAKQAGRPNPHPERILKNVEEFPTFGEDGMRGHAAWNAWPWKLHRIQNGKQVTYELYNLVEDPMEQTDLSESQTTRVAEMKADLEAWQRSVLDSWSGKDYMK</sequence>
<evidence type="ECO:0000313" key="8">
    <source>
        <dbReference type="Proteomes" id="UP000318081"/>
    </source>
</evidence>
<dbReference type="InterPro" id="IPR000917">
    <property type="entry name" value="Sulfatase_N"/>
</dbReference>
<gene>
    <name evidence="7" type="primary">atsA_10</name>
    <name evidence="7" type="ORF">TBK1r_15840</name>
</gene>
<feature type="chain" id="PRO_5046877093" evidence="5">
    <location>
        <begin position="24"/>
        <end position="481"/>
    </location>
</feature>
<accession>A0ABX5XLS8</accession>
<keyword evidence="5" id="KW-0732">Signal</keyword>
<reference evidence="7 8" key="1">
    <citation type="submission" date="2019-02" db="EMBL/GenBank/DDBJ databases">
        <title>Deep-cultivation of Planctomycetes and their phenomic and genomic characterization uncovers novel biology.</title>
        <authorList>
            <person name="Wiegand S."/>
            <person name="Jogler M."/>
            <person name="Boedeker C."/>
            <person name="Pinto D."/>
            <person name="Vollmers J."/>
            <person name="Rivas-Marin E."/>
            <person name="Kohn T."/>
            <person name="Peeters S.H."/>
            <person name="Heuer A."/>
            <person name="Rast P."/>
            <person name="Oberbeckmann S."/>
            <person name="Bunk B."/>
            <person name="Jeske O."/>
            <person name="Meyerdierks A."/>
            <person name="Storesund J.E."/>
            <person name="Kallscheuer N."/>
            <person name="Luecker S."/>
            <person name="Lage O.M."/>
            <person name="Pohl T."/>
            <person name="Merkel B.J."/>
            <person name="Hornburger P."/>
            <person name="Mueller R.-W."/>
            <person name="Bruemmer F."/>
            <person name="Labrenz M."/>
            <person name="Spormann A.M."/>
            <person name="Op den Camp H."/>
            <person name="Overmann J."/>
            <person name="Amann R."/>
            <person name="Jetten M.S.M."/>
            <person name="Mascher T."/>
            <person name="Medema M.H."/>
            <person name="Devos D.P."/>
            <person name="Kaster A.-K."/>
            <person name="Ovreas L."/>
            <person name="Rohde M."/>
            <person name="Galperin M.Y."/>
            <person name="Jogler C."/>
        </authorList>
    </citation>
    <scope>NUCLEOTIDE SEQUENCE [LARGE SCALE GENOMIC DNA]</scope>
    <source>
        <strain evidence="7 8">TBK1r</strain>
    </source>
</reference>
<evidence type="ECO:0000259" key="6">
    <source>
        <dbReference type="Pfam" id="PF00884"/>
    </source>
</evidence>
<dbReference type="InterPro" id="IPR017850">
    <property type="entry name" value="Alkaline_phosphatase_core_sf"/>
</dbReference>
<dbReference type="Pfam" id="PF00884">
    <property type="entry name" value="Sulfatase"/>
    <property type="match status" value="1"/>
</dbReference>
<dbReference type="EMBL" id="CP036432">
    <property type="protein sequence ID" value="QDV82652.1"/>
    <property type="molecule type" value="Genomic_DNA"/>
</dbReference>
<proteinExistence type="inferred from homology"/>
<dbReference type="EC" id="3.1.6.1" evidence="7"/>
<keyword evidence="2" id="KW-0479">Metal-binding</keyword>
<evidence type="ECO:0000313" key="7">
    <source>
        <dbReference type="EMBL" id="QDV82652.1"/>
    </source>
</evidence>
<evidence type="ECO:0000256" key="1">
    <source>
        <dbReference type="ARBA" id="ARBA00008779"/>
    </source>
</evidence>